<gene>
    <name evidence="1" type="ORF">ES288_D03G054200v1</name>
</gene>
<reference evidence="1 2" key="1">
    <citation type="submission" date="2019-06" db="EMBL/GenBank/DDBJ databases">
        <title>WGS assembly of Gossypium darwinii.</title>
        <authorList>
            <person name="Chen Z.J."/>
            <person name="Sreedasyam A."/>
            <person name="Ando A."/>
            <person name="Song Q."/>
            <person name="De L."/>
            <person name="Hulse-Kemp A."/>
            <person name="Ding M."/>
            <person name="Ye W."/>
            <person name="Kirkbride R."/>
            <person name="Jenkins J."/>
            <person name="Plott C."/>
            <person name="Lovell J."/>
            <person name="Lin Y.-M."/>
            <person name="Vaughn R."/>
            <person name="Liu B."/>
            <person name="Li W."/>
            <person name="Simpson S."/>
            <person name="Scheffler B."/>
            <person name="Saski C."/>
            <person name="Grover C."/>
            <person name="Hu G."/>
            <person name="Conover J."/>
            <person name="Carlson J."/>
            <person name="Shu S."/>
            <person name="Boston L."/>
            <person name="Williams M."/>
            <person name="Peterson D."/>
            <person name="Mcgee K."/>
            <person name="Jones D."/>
            <person name="Wendel J."/>
            <person name="Stelly D."/>
            <person name="Grimwood J."/>
            <person name="Schmutz J."/>
        </authorList>
    </citation>
    <scope>NUCLEOTIDE SEQUENCE [LARGE SCALE GENOMIC DNA]</scope>
    <source>
        <strain evidence="1">1808015.09</strain>
    </source>
</reference>
<evidence type="ECO:0000313" key="2">
    <source>
        <dbReference type="Proteomes" id="UP000323506"/>
    </source>
</evidence>
<protein>
    <submittedName>
        <fullName evidence="1">Uncharacterized protein</fullName>
    </submittedName>
</protein>
<proteinExistence type="predicted"/>
<sequence>MEGRKIIEIYVIPVESSTSNAKIDIRSLNYMYSNITNMILIYFVKIQTLKISYNKRRLPYDIRPQFKT</sequence>
<keyword evidence="2" id="KW-1185">Reference proteome</keyword>
<accession>A0A5D2D1N8</accession>
<dbReference type="AlphaFoldDB" id="A0A5D2D1N8"/>
<dbReference type="EMBL" id="CM017703">
    <property type="protein sequence ID" value="TYG75711.1"/>
    <property type="molecule type" value="Genomic_DNA"/>
</dbReference>
<evidence type="ECO:0000313" key="1">
    <source>
        <dbReference type="EMBL" id="TYG75711.1"/>
    </source>
</evidence>
<organism evidence="1 2">
    <name type="scientific">Gossypium darwinii</name>
    <name type="common">Darwin's cotton</name>
    <name type="synonym">Gossypium barbadense var. darwinii</name>
    <dbReference type="NCBI Taxonomy" id="34276"/>
    <lineage>
        <taxon>Eukaryota</taxon>
        <taxon>Viridiplantae</taxon>
        <taxon>Streptophyta</taxon>
        <taxon>Embryophyta</taxon>
        <taxon>Tracheophyta</taxon>
        <taxon>Spermatophyta</taxon>
        <taxon>Magnoliopsida</taxon>
        <taxon>eudicotyledons</taxon>
        <taxon>Gunneridae</taxon>
        <taxon>Pentapetalae</taxon>
        <taxon>rosids</taxon>
        <taxon>malvids</taxon>
        <taxon>Malvales</taxon>
        <taxon>Malvaceae</taxon>
        <taxon>Malvoideae</taxon>
        <taxon>Gossypium</taxon>
    </lineage>
</organism>
<name>A0A5D2D1N8_GOSDA</name>
<dbReference type="Proteomes" id="UP000323506">
    <property type="component" value="Chromosome D03"/>
</dbReference>